<accession>A0ABU6GFY4</accession>
<sequence length="152" mass="17240">MNHSTSIDECRDFENQMSRIQESSSIQAKMILKLQNLSQIYMNSAARYIHPSSAHVCILLSDRAMEYMLKALYMKVNNCMSPPHSLSLNDVIQLTVQESVPDLDTVMFIHTIHFLSSSRDISLIQQMPTSQLKRLLNRVDDVLIALSASIIA</sequence>
<organism evidence="1 2">
    <name type="scientific">Paenibacillus dokdonensis</name>
    <dbReference type="NCBI Taxonomy" id="2567944"/>
    <lineage>
        <taxon>Bacteria</taxon>
        <taxon>Bacillati</taxon>
        <taxon>Bacillota</taxon>
        <taxon>Bacilli</taxon>
        <taxon>Bacillales</taxon>
        <taxon>Paenibacillaceae</taxon>
        <taxon>Paenibacillus</taxon>
    </lineage>
</organism>
<comment type="caution">
    <text evidence="1">The sequence shown here is derived from an EMBL/GenBank/DDBJ whole genome shotgun (WGS) entry which is preliminary data.</text>
</comment>
<reference evidence="1 2" key="1">
    <citation type="submission" date="2023-03" db="EMBL/GenBank/DDBJ databases">
        <title>Bacillus Genome Sequencing.</title>
        <authorList>
            <person name="Dunlap C."/>
        </authorList>
    </citation>
    <scope>NUCLEOTIDE SEQUENCE [LARGE SCALE GENOMIC DNA]</scope>
    <source>
        <strain evidence="1 2">BD-525</strain>
    </source>
</reference>
<dbReference type="Proteomes" id="UP001344632">
    <property type="component" value="Unassembled WGS sequence"/>
</dbReference>
<protein>
    <recommendedName>
        <fullName evidence="3">HEPN domain-containing protein</fullName>
    </recommendedName>
</protein>
<evidence type="ECO:0000313" key="2">
    <source>
        <dbReference type="Proteomes" id="UP001344632"/>
    </source>
</evidence>
<gene>
    <name evidence="1" type="ORF">P4H66_00345</name>
</gene>
<evidence type="ECO:0000313" key="1">
    <source>
        <dbReference type="EMBL" id="MEC0238319.1"/>
    </source>
</evidence>
<proteinExistence type="predicted"/>
<dbReference type="EMBL" id="JARLKZ010000001">
    <property type="protein sequence ID" value="MEC0238319.1"/>
    <property type="molecule type" value="Genomic_DNA"/>
</dbReference>
<name>A0ABU6GFY4_9BACL</name>
<dbReference type="RefSeq" id="WP_326084763.1">
    <property type="nucleotide sequence ID" value="NZ_JARLKZ010000001.1"/>
</dbReference>
<keyword evidence="2" id="KW-1185">Reference proteome</keyword>
<evidence type="ECO:0008006" key="3">
    <source>
        <dbReference type="Google" id="ProtNLM"/>
    </source>
</evidence>